<gene>
    <name evidence="3" type="ORF">GCM10009576_000030</name>
</gene>
<proteinExistence type="predicted"/>
<protein>
    <submittedName>
        <fullName evidence="3">Uncharacterized protein</fullName>
    </submittedName>
</protein>
<feature type="region of interest" description="Disordered" evidence="1">
    <location>
        <begin position="1"/>
        <end position="41"/>
    </location>
</feature>
<dbReference type="EMBL" id="BAAAIE010000001">
    <property type="protein sequence ID" value="GAA0966780.1"/>
    <property type="molecule type" value="Genomic_DNA"/>
</dbReference>
<feature type="transmembrane region" description="Helical" evidence="2">
    <location>
        <begin position="51"/>
        <end position="73"/>
    </location>
</feature>
<sequence length="134" mass="14778">MSYPHDRIADNSQYNTDGNRPYHADPVGYPAPANQRRAGNRGGLGADRTALVIHTVADIAAGFLALWILLYMLDANQANVFVDFVHGVADWLAGWSQDIFTMDTESVRVFFNYALPAVIYLAIGHGAAAWVRRL</sequence>
<keyword evidence="4" id="KW-1185">Reference proteome</keyword>
<name>A0ABN1RX16_9ACTN</name>
<accession>A0ABN1RX16</accession>
<keyword evidence="2" id="KW-0472">Membrane</keyword>
<organism evidence="3 4">
    <name type="scientific">Streptomyces rhizosphaericus</name>
    <dbReference type="NCBI Taxonomy" id="114699"/>
    <lineage>
        <taxon>Bacteria</taxon>
        <taxon>Bacillati</taxon>
        <taxon>Actinomycetota</taxon>
        <taxon>Actinomycetes</taxon>
        <taxon>Kitasatosporales</taxon>
        <taxon>Streptomycetaceae</taxon>
        <taxon>Streptomyces</taxon>
        <taxon>Streptomyces violaceusniger group</taxon>
    </lineage>
</organism>
<comment type="caution">
    <text evidence="3">The sequence shown here is derived from an EMBL/GenBank/DDBJ whole genome shotgun (WGS) entry which is preliminary data.</text>
</comment>
<evidence type="ECO:0000256" key="2">
    <source>
        <dbReference type="SAM" id="Phobius"/>
    </source>
</evidence>
<keyword evidence="2" id="KW-0812">Transmembrane</keyword>
<evidence type="ECO:0000256" key="1">
    <source>
        <dbReference type="SAM" id="MobiDB-lite"/>
    </source>
</evidence>
<reference evidence="3 4" key="1">
    <citation type="journal article" date="2019" name="Int. J. Syst. Evol. Microbiol.">
        <title>The Global Catalogue of Microorganisms (GCM) 10K type strain sequencing project: providing services to taxonomists for standard genome sequencing and annotation.</title>
        <authorList>
            <consortium name="The Broad Institute Genomics Platform"/>
            <consortium name="The Broad Institute Genome Sequencing Center for Infectious Disease"/>
            <person name="Wu L."/>
            <person name="Ma J."/>
        </authorList>
    </citation>
    <scope>NUCLEOTIDE SEQUENCE [LARGE SCALE GENOMIC DNA]</scope>
    <source>
        <strain evidence="3 4">JCM 11445</strain>
    </source>
</reference>
<evidence type="ECO:0000313" key="3">
    <source>
        <dbReference type="EMBL" id="GAA0966780.1"/>
    </source>
</evidence>
<feature type="transmembrane region" description="Helical" evidence="2">
    <location>
        <begin position="110"/>
        <end position="131"/>
    </location>
</feature>
<dbReference type="Proteomes" id="UP001500033">
    <property type="component" value="Unassembled WGS sequence"/>
</dbReference>
<keyword evidence="2" id="KW-1133">Transmembrane helix</keyword>
<evidence type="ECO:0000313" key="4">
    <source>
        <dbReference type="Proteomes" id="UP001500033"/>
    </source>
</evidence>